<dbReference type="AlphaFoldDB" id="A0A447QRB2"/>
<dbReference type="Proteomes" id="UP000281904">
    <property type="component" value="Chromosome"/>
</dbReference>
<evidence type="ECO:0000313" key="2">
    <source>
        <dbReference type="EMBL" id="VEA72565.1"/>
    </source>
</evidence>
<evidence type="ECO:0000313" key="5">
    <source>
        <dbReference type="Proteomes" id="UP000271603"/>
    </source>
</evidence>
<dbReference type="EMBL" id="LR590463">
    <property type="protein sequence ID" value="VTP61151.1"/>
    <property type="molecule type" value="Genomic_DNA"/>
</dbReference>
<gene>
    <name evidence="3" type="ORF">NCTC10036_00102</name>
    <name evidence="4" type="ORF">NCTC12971_01659</name>
    <name evidence="2" type="ORF">NCTC9419_04179</name>
</gene>
<protein>
    <submittedName>
        <fullName evidence="2">Protein of uncharacterized function (DUF2878)</fullName>
    </submittedName>
</protein>
<evidence type="ECO:0000256" key="1">
    <source>
        <dbReference type="SAM" id="Phobius"/>
    </source>
</evidence>
<dbReference type="Proteomes" id="UP000271603">
    <property type="component" value="Chromosome"/>
</dbReference>
<sequence length="164" mass="17946">MKLHAGFWLITLCFGAYWGLAVYGRDRAALALAIGAVAALALTPATRRKWAVLAALAGIAMDAVWCYGGVLQFTDHAGVPVWMMALWLAFGCWWCWLLQLIRLSAWPIALFGAVAGPLSYLLSWKLQAFSPQIAPDLMLLSLSVGWAVYLPAVSWPLLRRRAAA</sequence>
<name>A0A447QRB2_SERRU</name>
<dbReference type="Proteomes" id="UP000307968">
    <property type="component" value="Chromosome"/>
</dbReference>
<feature type="transmembrane region" description="Helical" evidence="1">
    <location>
        <begin position="52"/>
        <end position="73"/>
    </location>
</feature>
<feature type="transmembrane region" description="Helical" evidence="1">
    <location>
        <begin position="7"/>
        <end position="23"/>
    </location>
</feature>
<feature type="transmembrane region" description="Helical" evidence="1">
    <location>
        <begin position="29"/>
        <end position="45"/>
    </location>
</feature>
<reference evidence="5 6" key="1">
    <citation type="submission" date="2018-12" db="EMBL/GenBank/DDBJ databases">
        <authorList>
            <consortium name="Pathogen Informatics"/>
        </authorList>
    </citation>
    <scope>NUCLEOTIDE SEQUENCE [LARGE SCALE GENOMIC DNA]</scope>
    <source>
        <strain evidence="3 6">NCTC10036</strain>
        <strain evidence="4 7">NCTC12971</strain>
        <strain evidence="2 5">NCTC9419</strain>
    </source>
</reference>
<dbReference type="Pfam" id="PF11086">
    <property type="entry name" value="DUF2878"/>
    <property type="match status" value="1"/>
</dbReference>
<dbReference type="EMBL" id="LR134493">
    <property type="protein sequence ID" value="VEI61138.1"/>
    <property type="molecule type" value="Genomic_DNA"/>
</dbReference>
<keyword evidence="1" id="KW-1133">Transmembrane helix</keyword>
<feature type="transmembrane region" description="Helical" evidence="1">
    <location>
        <begin position="138"/>
        <end position="158"/>
    </location>
</feature>
<dbReference type="InterPro" id="IPR021306">
    <property type="entry name" value="DUF2878"/>
</dbReference>
<feature type="transmembrane region" description="Helical" evidence="1">
    <location>
        <begin position="105"/>
        <end position="126"/>
    </location>
</feature>
<keyword evidence="1" id="KW-0812">Transmembrane</keyword>
<dbReference type="RefSeq" id="WP_015671510.1">
    <property type="nucleotide sequence ID" value="NZ_CAMIPJ010000003.1"/>
</dbReference>
<evidence type="ECO:0000313" key="4">
    <source>
        <dbReference type="EMBL" id="VTP61151.1"/>
    </source>
</evidence>
<proteinExistence type="predicted"/>
<dbReference type="GeneID" id="61764867"/>
<organism evidence="2 5">
    <name type="scientific">Serratia rubidaea</name>
    <name type="common">Serratia marinorubra</name>
    <dbReference type="NCBI Taxonomy" id="61652"/>
    <lineage>
        <taxon>Bacteria</taxon>
        <taxon>Pseudomonadati</taxon>
        <taxon>Pseudomonadota</taxon>
        <taxon>Gammaproteobacteria</taxon>
        <taxon>Enterobacterales</taxon>
        <taxon>Yersiniaceae</taxon>
        <taxon>Serratia</taxon>
    </lineage>
</organism>
<feature type="transmembrane region" description="Helical" evidence="1">
    <location>
        <begin position="79"/>
        <end position="98"/>
    </location>
</feature>
<keyword evidence="1" id="KW-0472">Membrane</keyword>
<dbReference type="KEGG" id="srz:AXX16_3740"/>
<evidence type="ECO:0000313" key="3">
    <source>
        <dbReference type="EMBL" id="VEI61138.1"/>
    </source>
</evidence>
<accession>A0A447QRB2</accession>
<evidence type="ECO:0000313" key="7">
    <source>
        <dbReference type="Proteomes" id="UP000307968"/>
    </source>
</evidence>
<dbReference type="EMBL" id="LR134155">
    <property type="protein sequence ID" value="VEA72565.1"/>
    <property type="molecule type" value="Genomic_DNA"/>
</dbReference>
<dbReference type="STRING" id="61652.AXX16_3740"/>
<evidence type="ECO:0000313" key="6">
    <source>
        <dbReference type="Proteomes" id="UP000281904"/>
    </source>
</evidence>